<dbReference type="Pfam" id="PF13727">
    <property type="entry name" value="CoA_binding_3"/>
    <property type="match status" value="1"/>
</dbReference>
<dbReference type="InterPro" id="IPR051203">
    <property type="entry name" value="Polysaccharide_Synthase-Rel"/>
</dbReference>
<comment type="similarity">
    <text evidence="1">Belongs to the polysaccharide synthase family.</text>
</comment>
<dbReference type="InterPro" id="IPR036291">
    <property type="entry name" value="NAD(P)-bd_dom_sf"/>
</dbReference>
<dbReference type="STRING" id="1797780.A3E45_01130"/>
<proteinExistence type="inferred from homology"/>
<dbReference type="Proteomes" id="UP000176405">
    <property type="component" value="Unassembled WGS sequence"/>
</dbReference>
<feature type="domain" description="Polysaccharide biosynthesis protein CapD-like" evidence="2">
    <location>
        <begin position="146"/>
        <end position="428"/>
    </location>
</feature>
<dbReference type="Pfam" id="PF02719">
    <property type="entry name" value="Polysacc_synt_2"/>
    <property type="match status" value="1"/>
</dbReference>
<comment type="caution">
    <text evidence="3">The sequence shown here is derived from an EMBL/GenBank/DDBJ whole genome shotgun (WGS) entry which is preliminary data.</text>
</comment>
<dbReference type="PANTHER" id="PTHR43318:SF1">
    <property type="entry name" value="POLYSACCHARIDE BIOSYNTHESIS PROTEIN EPSC-RELATED"/>
    <property type="match status" value="1"/>
</dbReference>
<evidence type="ECO:0000256" key="1">
    <source>
        <dbReference type="ARBA" id="ARBA00007430"/>
    </source>
</evidence>
<dbReference type="EMBL" id="MFDH01000011">
    <property type="protein sequence ID" value="OGE36507.1"/>
    <property type="molecule type" value="Genomic_DNA"/>
</dbReference>
<name>A0A1F5K6F2_9BACT</name>
<dbReference type="Gene3D" id="3.40.50.720">
    <property type="entry name" value="NAD(P)-binding Rossmann-like Domain"/>
    <property type="match status" value="2"/>
</dbReference>
<gene>
    <name evidence="3" type="ORF">A3E45_01130</name>
</gene>
<dbReference type="SUPFAM" id="SSF51735">
    <property type="entry name" value="NAD(P)-binding Rossmann-fold domains"/>
    <property type="match status" value="2"/>
</dbReference>
<evidence type="ECO:0000313" key="3">
    <source>
        <dbReference type="EMBL" id="OGE36507.1"/>
    </source>
</evidence>
<dbReference type="InterPro" id="IPR003869">
    <property type="entry name" value="Polysac_CapD-like"/>
</dbReference>
<sequence>MTEKKILIIGAGVAGRELVGQLRRHRSLGYKIIGFIDDSDSKQGRKVVGVPVIGKTEQIQSLILENEIESVFIAIPSAHGSLIRSIITSCQKAKVSFRIVPRTLELVRGKVTMETIRAISLEDILGRAILKSEQSDLKGVFEGKRVLVTGAAGSIGSELCRQIAQFSPENLVMVDWWENGLFELENEISRFKEPGERKILVGSVQDEKRLEWIFKTYKPEIVFHAAAFKHVPMMEEYPEEAVKNNIYGTKICAELAGKYGADKFILISTDKAVNPTSVMGATKSFAELLVRLYNKQFTTKYICVRFGNVMGSNGSVVPLFQKQIAAGGPVTVTHPHMVRFFMSIPEAVQLILQATRMGKGGEIFVLDMGEPVKILDLAKTMIRLAGFEPEKEIPIKIVGARPGEKLFEEVLMRDEKKRKTKHKLIYVTRNVLNIADEQVLESYDKLLYLSEFQDKDGIIAELGRILPTYKRL</sequence>
<dbReference type="CDD" id="cd05237">
    <property type="entry name" value="UDP_invert_4-6DH_SDR_e"/>
    <property type="match status" value="1"/>
</dbReference>
<reference evidence="3 4" key="1">
    <citation type="journal article" date="2016" name="Nat. Commun.">
        <title>Thousands of microbial genomes shed light on interconnected biogeochemical processes in an aquifer system.</title>
        <authorList>
            <person name="Anantharaman K."/>
            <person name="Brown C.T."/>
            <person name="Hug L.A."/>
            <person name="Sharon I."/>
            <person name="Castelle C.J."/>
            <person name="Probst A.J."/>
            <person name="Thomas B.C."/>
            <person name="Singh A."/>
            <person name="Wilkins M.J."/>
            <person name="Karaoz U."/>
            <person name="Brodie E.L."/>
            <person name="Williams K.H."/>
            <person name="Hubbard S.S."/>
            <person name="Banfield J.F."/>
        </authorList>
    </citation>
    <scope>NUCLEOTIDE SEQUENCE [LARGE SCALE GENOMIC DNA]</scope>
</reference>
<dbReference type="PANTHER" id="PTHR43318">
    <property type="entry name" value="UDP-N-ACETYLGLUCOSAMINE 4,6-DEHYDRATASE"/>
    <property type="match status" value="1"/>
</dbReference>
<accession>A0A1F5K6F2</accession>
<evidence type="ECO:0000313" key="4">
    <source>
        <dbReference type="Proteomes" id="UP000176405"/>
    </source>
</evidence>
<protein>
    <recommendedName>
        <fullName evidence="2">Polysaccharide biosynthesis protein CapD-like domain-containing protein</fullName>
    </recommendedName>
</protein>
<dbReference type="AlphaFoldDB" id="A0A1F5K6F2"/>
<organism evidence="3 4">
    <name type="scientific">Candidatus Daviesbacteria bacterium RIFCSPHIGHO2_12_FULL_43_11</name>
    <dbReference type="NCBI Taxonomy" id="1797780"/>
    <lineage>
        <taxon>Bacteria</taxon>
        <taxon>Candidatus Daviesiibacteriota</taxon>
    </lineage>
</organism>
<evidence type="ECO:0000259" key="2">
    <source>
        <dbReference type="Pfam" id="PF02719"/>
    </source>
</evidence>